<dbReference type="InterPro" id="IPR036890">
    <property type="entry name" value="HATPase_C_sf"/>
</dbReference>
<evidence type="ECO:0000313" key="2">
    <source>
        <dbReference type="EMBL" id="OTG10812.1"/>
    </source>
</evidence>
<dbReference type="Pfam" id="PF13589">
    <property type="entry name" value="HATPase_c_3"/>
    <property type="match status" value="1"/>
</dbReference>
<dbReference type="AlphaFoldDB" id="A0A251TJM9"/>
<keyword evidence="2" id="KW-0808">Transferase</keyword>
<dbReference type="Proteomes" id="UP000215914">
    <property type="component" value="Chromosome 10"/>
</dbReference>
<proteinExistence type="predicted"/>
<organism evidence="2 3">
    <name type="scientific">Helianthus annuus</name>
    <name type="common">Common sunflower</name>
    <dbReference type="NCBI Taxonomy" id="4232"/>
    <lineage>
        <taxon>Eukaryota</taxon>
        <taxon>Viridiplantae</taxon>
        <taxon>Streptophyta</taxon>
        <taxon>Embryophyta</taxon>
        <taxon>Tracheophyta</taxon>
        <taxon>Spermatophyta</taxon>
        <taxon>Magnoliopsida</taxon>
        <taxon>eudicotyledons</taxon>
        <taxon>Gunneridae</taxon>
        <taxon>Pentapetalae</taxon>
        <taxon>asterids</taxon>
        <taxon>campanulids</taxon>
        <taxon>Asterales</taxon>
        <taxon>Asteraceae</taxon>
        <taxon>Asteroideae</taxon>
        <taxon>Heliantheae alliance</taxon>
        <taxon>Heliantheae</taxon>
        <taxon>Helianthus</taxon>
    </lineage>
</organism>
<dbReference type="EMBL" id="CM007899">
    <property type="protein sequence ID" value="OTG10812.1"/>
    <property type="molecule type" value="Genomic_DNA"/>
</dbReference>
<dbReference type="OMA" id="SPHRAYK"/>
<protein>
    <submittedName>
        <fullName evidence="1">Histidine kinase/HSP90-like ATPase</fullName>
    </submittedName>
    <submittedName>
        <fullName evidence="2">Putative histidine kinase-like ATPase, C-terminal domain-containing protein</fullName>
    </submittedName>
</protein>
<keyword evidence="3" id="KW-1185">Reference proteome</keyword>
<reference evidence="2" key="2">
    <citation type="submission" date="2017-02" db="EMBL/GenBank/DDBJ databases">
        <title>Sunflower complete genome.</title>
        <authorList>
            <person name="Langlade N."/>
            <person name="Munos S."/>
        </authorList>
    </citation>
    <scope>NUCLEOTIDE SEQUENCE [LARGE SCALE GENOMIC DNA]</scope>
    <source>
        <tissue evidence="2">Leaves</tissue>
    </source>
</reference>
<evidence type="ECO:0000313" key="1">
    <source>
        <dbReference type="EMBL" id="KAF5786694.1"/>
    </source>
</evidence>
<dbReference type="GO" id="GO:0016301">
    <property type="term" value="F:kinase activity"/>
    <property type="evidence" value="ECO:0007669"/>
    <property type="project" value="UniProtKB-KW"/>
</dbReference>
<reference evidence="1 3" key="1">
    <citation type="journal article" date="2017" name="Nature">
        <title>The sunflower genome provides insights into oil metabolism, flowering and Asterid evolution.</title>
        <authorList>
            <person name="Badouin H."/>
            <person name="Gouzy J."/>
            <person name="Grassa C.J."/>
            <person name="Murat F."/>
            <person name="Staton S.E."/>
            <person name="Cottret L."/>
            <person name="Lelandais-Briere C."/>
            <person name="Owens G.L."/>
            <person name="Carrere S."/>
            <person name="Mayjonade B."/>
            <person name="Legrand L."/>
            <person name="Gill N."/>
            <person name="Kane N.C."/>
            <person name="Bowers J.E."/>
            <person name="Hubner S."/>
            <person name="Bellec A."/>
            <person name="Berard A."/>
            <person name="Berges H."/>
            <person name="Blanchet N."/>
            <person name="Boniface M.C."/>
            <person name="Brunel D."/>
            <person name="Catrice O."/>
            <person name="Chaidir N."/>
            <person name="Claudel C."/>
            <person name="Donnadieu C."/>
            <person name="Faraut T."/>
            <person name="Fievet G."/>
            <person name="Helmstetter N."/>
            <person name="King M."/>
            <person name="Knapp S.J."/>
            <person name="Lai Z."/>
            <person name="Le Paslier M.C."/>
            <person name="Lippi Y."/>
            <person name="Lorenzon L."/>
            <person name="Mandel J.R."/>
            <person name="Marage G."/>
            <person name="Marchand G."/>
            <person name="Marquand E."/>
            <person name="Bret-Mestries E."/>
            <person name="Morien E."/>
            <person name="Nambeesan S."/>
            <person name="Nguyen T."/>
            <person name="Pegot-Espagnet P."/>
            <person name="Pouilly N."/>
            <person name="Raftis F."/>
            <person name="Sallet E."/>
            <person name="Schiex T."/>
            <person name="Thomas J."/>
            <person name="Vandecasteele C."/>
            <person name="Vares D."/>
            <person name="Vear F."/>
            <person name="Vautrin S."/>
            <person name="Crespi M."/>
            <person name="Mangin B."/>
            <person name="Burke J.M."/>
            <person name="Salse J."/>
            <person name="Munos S."/>
            <person name="Vincourt P."/>
            <person name="Rieseberg L.H."/>
            <person name="Langlade N.B."/>
        </authorList>
    </citation>
    <scope>NUCLEOTIDE SEQUENCE [LARGE SCALE GENOMIC DNA]</scope>
    <source>
        <strain evidence="3">cv. SF193</strain>
        <tissue evidence="1">Leaves</tissue>
    </source>
</reference>
<dbReference type="SUPFAM" id="SSF55874">
    <property type="entry name" value="ATPase domain of HSP90 chaperone/DNA topoisomerase II/histidine kinase"/>
    <property type="match status" value="1"/>
</dbReference>
<gene>
    <name evidence="2" type="ORF">HannXRQ_Chr10g0291811</name>
    <name evidence="1" type="ORF">HanXRQr2_Chr10g0444051</name>
</gene>
<reference evidence="1" key="3">
    <citation type="submission" date="2020-06" db="EMBL/GenBank/DDBJ databases">
        <title>Helianthus annuus Genome sequencing and assembly Release 2.</title>
        <authorList>
            <person name="Gouzy J."/>
            <person name="Langlade N."/>
            <person name="Munos S."/>
        </authorList>
    </citation>
    <scope>NUCLEOTIDE SEQUENCE</scope>
    <source>
        <tissue evidence="1">Leaves</tissue>
    </source>
</reference>
<dbReference type="InParanoid" id="A0A251TJM9"/>
<dbReference type="EMBL" id="MNCJ02000325">
    <property type="protein sequence ID" value="KAF5786694.1"/>
    <property type="molecule type" value="Genomic_DNA"/>
</dbReference>
<keyword evidence="2" id="KW-0418">Kinase</keyword>
<dbReference type="Gene3D" id="3.30.565.10">
    <property type="entry name" value="Histidine kinase-like ATPase, C-terminal domain"/>
    <property type="match status" value="1"/>
</dbReference>
<sequence length="181" mass="19912">MWDLTPDTELLMELPEEYTFETALADLIDNSLQAVWANDESDGRLISVEVSNEKISIFDTGPGMDSTSIEKWGKMGASPHRAYKAQAIGGKPPYLKPAFGMFGYGGFIASMHLGRCTEVLSKTKHGKKVYMLRLERDALVSGSVSGSKATWRTYGRLRDPTNDELELSPGGSFTKVTVIII</sequence>
<name>A0A251TJM9_HELAN</name>
<evidence type="ECO:0000313" key="3">
    <source>
        <dbReference type="Proteomes" id="UP000215914"/>
    </source>
</evidence>
<dbReference type="Gramene" id="mRNA:HanXRQr2_Chr10g0444051">
    <property type="protein sequence ID" value="mRNA:HanXRQr2_Chr10g0444051"/>
    <property type="gene ID" value="HanXRQr2_Chr10g0444051"/>
</dbReference>
<accession>A0A251TJM9</accession>